<evidence type="ECO:0000313" key="2">
    <source>
        <dbReference type="EMBL" id="MDG5975224.1"/>
    </source>
</evidence>
<dbReference type="OrthoDB" id="5450709at2"/>
<feature type="chain" id="PRO_5040942438" description="DUF3570 domain-containing protein" evidence="1">
    <location>
        <begin position="32"/>
        <end position="393"/>
    </location>
</feature>
<dbReference type="Proteomes" id="UP001152876">
    <property type="component" value="Unassembled WGS sequence"/>
</dbReference>
<name>A0A9X4NRB0_9BURK</name>
<evidence type="ECO:0000256" key="1">
    <source>
        <dbReference type="SAM" id="SignalP"/>
    </source>
</evidence>
<evidence type="ECO:0000313" key="3">
    <source>
        <dbReference type="Proteomes" id="UP001152876"/>
    </source>
</evidence>
<sequence>MNTNTARKSPSCGSVLMASLVLPGMTALVMATPGTAVAESAPENTTLALKYGNYAEWQSGLDRISVNAPQFYLLAPIAGEWSIEASGVVDSVSGATPRLHTQRSGASRMTEERKAGDVKVTRYLSRSAYSVGIAYSDEHDYTSQALGLQGRWSTEDNNRTYTLGLGFSSDRIDNQSNGVNTAINRHKRTADVMAGVTQVLTPNDIVQFNLTRGNGSGYFNDPYKSFDERPDHRNSWISLARWNHHLAAADATVRSSYRYYSDTFGVRSHTVDMEVVKRVGRWTFTPGLRYYTQSAASFYFDPVFDGSGRYDEVATLTRASSLTGFRSGDQRLAAFGAVTASMKLGYALTPRTTVDLKLDAYRQATSLRLGGQGSPGLTPLNARLIQVGIAHKF</sequence>
<dbReference type="InterPro" id="IPR021953">
    <property type="entry name" value="DUF3570"/>
</dbReference>
<proteinExistence type="predicted"/>
<keyword evidence="3" id="KW-1185">Reference proteome</keyword>
<gene>
    <name evidence="2" type="ORF">H010_08201</name>
</gene>
<accession>A0A9X4NRB0</accession>
<organism evidence="2 3">
    <name type="scientific">Hydrogenophaga taeniospiralis CCUG 15921</name>
    <dbReference type="NCBI Taxonomy" id="1281780"/>
    <lineage>
        <taxon>Bacteria</taxon>
        <taxon>Pseudomonadati</taxon>
        <taxon>Pseudomonadota</taxon>
        <taxon>Betaproteobacteria</taxon>
        <taxon>Burkholderiales</taxon>
        <taxon>Comamonadaceae</taxon>
        <taxon>Hydrogenophaga</taxon>
    </lineage>
</organism>
<comment type="caution">
    <text evidence="2">The sequence shown here is derived from an EMBL/GenBank/DDBJ whole genome shotgun (WGS) entry which is preliminary data.</text>
</comment>
<protein>
    <recommendedName>
        <fullName evidence="4">DUF3570 domain-containing protein</fullName>
    </recommendedName>
</protein>
<dbReference type="SUPFAM" id="SSF56935">
    <property type="entry name" value="Porins"/>
    <property type="match status" value="1"/>
</dbReference>
<reference evidence="2" key="1">
    <citation type="submission" date="2013-01" db="EMBL/GenBank/DDBJ databases">
        <title>Genome draft of Hydrogenophaga taeniospiralis 2K1.</title>
        <authorList>
            <person name="Gomila M."/>
            <person name="Lalucat J."/>
        </authorList>
    </citation>
    <scope>NUCLEOTIDE SEQUENCE</scope>
    <source>
        <strain evidence="2">CCUG 15921</strain>
    </source>
</reference>
<dbReference type="EMBL" id="AOGK01000005">
    <property type="protein sequence ID" value="MDG5975224.1"/>
    <property type="molecule type" value="Genomic_DNA"/>
</dbReference>
<feature type="signal peptide" evidence="1">
    <location>
        <begin position="1"/>
        <end position="31"/>
    </location>
</feature>
<dbReference type="Pfam" id="PF12094">
    <property type="entry name" value="DUF3570"/>
    <property type="match status" value="2"/>
</dbReference>
<evidence type="ECO:0008006" key="4">
    <source>
        <dbReference type="Google" id="ProtNLM"/>
    </source>
</evidence>
<dbReference type="RefSeq" id="WP_068167208.1">
    <property type="nucleotide sequence ID" value="NZ_AOGK01000005.1"/>
</dbReference>
<dbReference type="AlphaFoldDB" id="A0A9X4NRB0"/>
<keyword evidence="1" id="KW-0732">Signal</keyword>